<dbReference type="GO" id="GO:0005886">
    <property type="term" value="C:plasma membrane"/>
    <property type="evidence" value="ECO:0007669"/>
    <property type="project" value="UniProtKB-SubCell"/>
</dbReference>
<dbReference type="InterPro" id="IPR032689">
    <property type="entry name" value="TraG-D_C"/>
</dbReference>
<dbReference type="AlphaFoldDB" id="A0A5E4VRW7"/>
<feature type="domain" description="TraD/TraG TraM recognition site" evidence="7">
    <location>
        <begin position="466"/>
        <end position="593"/>
    </location>
</feature>
<name>A0A5E4VRW7_9BURK</name>
<dbReference type="SUPFAM" id="SSF52540">
    <property type="entry name" value="P-loop containing nucleoside triphosphate hydrolases"/>
    <property type="match status" value="1"/>
</dbReference>
<keyword evidence="4" id="KW-1133">Transmembrane helix</keyword>
<dbReference type="EMBL" id="CABPRY010000006">
    <property type="protein sequence ID" value="VVE14269.1"/>
    <property type="molecule type" value="Genomic_DNA"/>
</dbReference>
<evidence type="ECO:0000313" key="9">
    <source>
        <dbReference type="Proteomes" id="UP000396788"/>
    </source>
</evidence>
<dbReference type="InterPro" id="IPR051539">
    <property type="entry name" value="T4SS-coupling_protein"/>
</dbReference>
<evidence type="ECO:0000256" key="1">
    <source>
        <dbReference type="ARBA" id="ARBA00004651"/>
    </source>
</evidence>
<sequence>MMKTYHDMFRPACEVPAAVAWVLGGVVLVLSWAFGATQIEWALFGLACFGLARRRWLQAVDLFRFRLSLSGYRVEEISVDELMARSKKMSGARKLYIGNGFEWDQQEAEISKHLLRRGKANIPPLPKWLPERIVESMKPAGWKPVDDSKIGVPWIHGINPDEYPIGAGFETLTGHTLVTGTTRAGKTKFYEMLLTQLVHMRKTVIFVDPKGDKDIENRLRDECARTGRRFYYFHPAHPSRSIRLSILANWNNVSDLASRIAEQLDANGSFQAFAWKTLYGIIRGELMDGRNPTIRSVKRWAQVGVEDLLESILRKWFYKHAGPTWEQDAKAFADPKNPSSLLAWITLYTKTCQDKDIPFDETIDALCAMVKHSKEHYSKMIQVLEPLLEMLGSEEVGRMLSPDPTDVFDEREIMDTRKIIAEGAVLYVGLNSLSNTTIGSAIGSIILADLASVCGAIYNFEGKNDVHLFVDEASEALNAQLIQILNKGGGAGMQCYIATQTISDFIARMGSKDKAMQVLGNLNNVITLRLKDYETAKWIAQSFGQTGFRDESRSVNSGRNSTSHLTDFSGSGSRSMSVKDIALVSEDLLTRLPPMNYFAFIGGSWLYKGRVPIISR</sequence>
<dbReference type="InterPro" id="IPR022458">
    <property type="entry name" value="Conjugative_coupling_TraG/TraD"/>
</dbReference>
<dbReference type="InterPro" id="IPR027417">
    <property type="entry name" value="P-loop_NTPase"/>
</dbReference>
<dbReference type="PANTHER" id="PTHR37937">
    <property type="entry name" value="CONJUGATIVE TRANSFER: DNA TRANSPORT"/>
    <property type="match status" value="1"/>
</dbReference>
<dbReference type="NCBIfam" id="TIGR03743">
    <property type="entry name" value="SXT_TraD"/>
    <property type="match status" value="1"/>
</dbReference>
<dbReference type="Pfam" id="PF12696">
    <property type="entry name" value="TraG-D_C"/>
    <property type="match status" value="1"/>
</dbReference>
<evidence type="ECO:0000259" key="7">
    <source>
        <dbReference type="Pfam" id="PF12696"/>
    </source>
</evidence>
<feature type="compositionally biased region" description="Polar residues" evidence="6">
    <location>
        <begin position="554"/>
        <end position="574"/>
    </location>
</feature>
<gene>
    <name evidence="8" type="ORF">PCE31107_02805</name>
</gene>
<accession>A0A5E4VRW7</accession>
<evidence type="ECO:0000256" key="4">
    <source>
        <dbReference type="ARBA" id="ARBA00022989"/>
    </source>
</evidence>
<organism evidence="8 9">
    <name type="scientific">Pandoraea cepalis</name>
    <dbReference type="NCBI Taxonomy" id="2508294"/>
    <lineage>
        <taxon>Bacteria</taxon>
        <taxon>Pseudomonadati</taxon>
        <taxon>Pseudomonadota</taxon>
        <taxon>Betaproteobacteria</taxon>
        <taxon>Burkholderiales</taxon>
        <taxon>Burkholderiaceae</taxon>
        <taxon>Pandoraea</taxon>
    </lineage>
</organism>
<keyword evidence="3" id="KW-0812">Transmembrane</keyword>
<evidence type="ECO:0000313" key="8">
    <source>
        <dbReference type="EMBL" id="VVE14269.1"/>
    </source>
</evidence>
<feature type="region of interest" description="Disordered" evidence="6">
    <location>
        <begin position="548"/>
        <end position="574"/>
    </location>
</feature>
<evidence type="ECO:0000256" key="5">
    <source>
        <dbReference type="ARBA" id="ARBA00023136"/>
    </source>
</evidence>
<evidence type="ECO:0000256" key="3">
    <source>
        <dbReference type="ARBA" id="ARBA00022692"/>
    </source>
</evidence>
<reference evidence="8 9" key="1">
    <citation type="submission" date="2019-08" db="EMBL/GenBank/DDBJ databases">
        <authorList>
            <person name="Peeters C."/>
        </authorList>
    </citation>
    <scope>NUCLEOTIDE SEQUENCE [LARGE SCALE GENOMIC DNA]</scope>
    <source>
        <strain evidence="8 9">LMG 31107</strain>
    </source>
</reference>
<dbReference type="PANTHER" id="PTHR37937:SF1">
    <property type="entry name" value="CONJUGATIVE TRANSFER: DNA TRANSPORT"/>
    <property type="match status" value="1"/>
</dbReference>
<protein>
    <submittedName>
        <fullName evidence="8">Conjugal transfer protein TraG</fullName>
    </submittedName>
</protein>
<evidence type="ECO:0000256" key="2">
    <source>
        <dbReference type="ARBA" id="ARBA00022475"/>
    </source>
</evidence>
<evidence type="ECO:0000256" key="6">
    <source>
        <dbReference type="SAM" id="MobiDB-lite"/>
    </source>
</evidence>
<dbReference type="RefSeq" id="WP_150609175.1">
    <property type="nucleotide sequence ID" value="NZ_CABPRY010000006.1"/>
</dbReference>
<dbReference type="Proteomes" id="UP000396788">
    <property type="component" value="Unassembled WGS sequence"/>
</dbReference>
<proteinExistence type="predicted"/>
<dbReference type="Gene3D" id="3.40.50.300">
    <property type="entry name" value="P-loop containing nucleotide triphosphate hydrolases"/>
    <property type="match status" value="2"/>
</dbReference>
<keyword evidence="2" id="KW-1003">Cell membrane</keyword>
<keyword evidence="5" id="KW-0472">Membrane</keyword>
<comment type="subcellular location">
    <subcellularLocation>
        <location evidence="1">Cell membrane</location>
        <topology evidence="1">Multi-pass membrane protein</topology>
    </subcellularLocation>
</comment>